<dbReference type="Gene3D" id="3.30.70.1430">
    <property type="entry name" value="Multidrug efflux transporter AcrB pore domain"/>
    <property type="match status" value="2"/>
</dbReference>
<dbReference type="PRINTS" id="PR00702">
    <property type="entry name" value="ACRIFLAVINRP"/>
</dbReference>
<keyword evidence="1" id="KW-0812">Transmembrane</keyword>
<dbReference type="Gene3D" id="3.30.2090.10">
    <property type="entry name" value="Multidrug efflux transporter AcrB TolC docking domain, DN and DC subdomains"/>
    <property type="match status" value="2"/>
</dbReference>
<keyword evidence="1" id="KW-1133">Transmembrane helix</keyword>
<name>A0A853I104_9GAMM</name>
<keyword evidence="3" id="KW-1185">Reference proteome</keyword>
<dbReference type="PANTHER" id="PTHR32063:SF33">
    <property type="entry name" value="RND SUPERFAMILY EFFLUX PUMP PERMEASE COMPONENT"/>
    <property type="match status" value="1"/>
</dbReference>
<dbReference type="SUPFAM" id="SSF82866">
    <property type="entry name" value="Multidrug efflux transporter AcrB transmembrane domain"/>
    <property type="match status" value="2"/>
</dbReference>
<dbReference type="Gene3D" id="3.30.70.1440">
    <property type="entry name" value="Multidrug efflux transporter AcrB pore domain"/>
    <property type="match status" value="1"/>
</dbReference>
<feature type="transmembrane region" description="Helical" evidence="1">
    <location>
        <begin position="15"/>
        <end position="32"/>
    </location>
</feature>
<sequence>MAQPGLINLFASHRVAANLLMFIAILAGIWGVKKLNTQFFPNFEVDVITVAVVWSGASAEDIQASITIPIEQALKGINGIDKVFATSAPGSSRIRLEVQPEADLAGVLDEVKQAVDNVRNLPSDSEKPEVLKITRFENIAKILLTGPVTLAELRPLAFRLERDLLRQGIRKVEFSGLPELEIAIAVPPEQLHELGLTLNQLTEVIRQHSLDLPAGTAGRKAGAKQVRSLSQERDVEGFQQLVILADEQGRLIRLGDIAVITKGADPDDEYITYKGQPGIELRLLRTEADDTLRSAKIMRQWLEKIRPTLPKGIQLVVYDESWVYLNERIQLLLKNGVGGLVLVIGMLFLFLNVRVAWWVTVGIPISFLTALAILYVIGGTINLISLFGLIMTLGIIVDDAIVVGENALMRIQQGDNPEHAAVAGANMMLAPVTASSLTTIAAFLPLLILEGNIGNILIDIPVVVICVILASLAECFLILPGHLNHSFRRRAVTETQLRKKLDRLFNQFRQGIFLKTVKISIEYRFITILAAIGLFVFSLAMLITGHLKFTFFPSIDSTAINASVQFSAGTPATTVDEFLIELERALYEAEKKLGEKIVVNVFAHHRKAAFASFSGTRVKGDEFGSLKVQIVSADERAVTNAQIVKAWQQTIQRPAGIERFAIAQRRPGPPGKPIEIKLIGTDVLALKEASLKLQHVIKSYAGVSNIEDDLPYGREQLIYKLTPAGQALGLTMEDVGKRLRSALDGQVVQIFHDSNEEVEVRIELPAAQRDYLTSLLQLPIVLPNGNTALLANVVSFDTRQGIDTLNRVDGELAVLVSSDVDADTANANDIVAELEAVVLPELKTHYGVSYAFEGRSAEQQETLANMRLGLFIALALIYIILAWVFASYSWPVAVMLVIPFGITGAIFGHFFMGLNLTILSLFGLFGLTGIVINDSIILVSVYRRLRAEGLIIEQAIVQAVCMRLRAVLLTSLTTIAGLTPILFETSLQAQFLIPMATSIVFGLAFGTLLILLVVPAMLVVVENISLTTKRHLRGLIANI</sequence>
<organism evidence="2 3">
    <name type="scientific">Spartinivicinus marinus</name>
    <dbReference type="NCBI Taxonomy" id="2994442"/>
    <lineage>
        <taxon>Bacteria</taxon>
        <taxon>Pseudomonadati</taxon>
        <taxon>Pseudomonadota</taxon>
        <taxon>Gammaproteobacteria</taxon>
        <taxon>Oceanospirillales</taxon>
        <taxon>Zooshikellaceae</taxon>
        <taxon>Spartinivicinus</taxon>
    </lineage>
</organism>
<reference evidence="2 3" key="1">
    <citation type="submission" date="2020-07" db="EMBL/GenBank/DDBJ databases">
        <title>Endozoicomonas sp. nov., isolated from sediment.</title>
        <authorList>
            <person name="Gu T."/>
        </authorList>
    </citation>
    <scope>NUCLEOTIDE SEQUENCE [LARGE SCALE GENOMIC DNA]</scope>
    <source>
        <strain evidence="2 3">SM1973</strain>
    </source>
</reference>
<dbReference type="RefSeq" id="WP_180568327.1">
    <property type="nucleotide sequence ID" value="NZ_JACCKB010000012.1"/>
</dbReference>
<feature type="transmembrane region" description="Helical" evidence="1">
    <location>
        <begin position="868"/>
        <end position="886"/>
    </location>
</feature>
<feature type="transmembrane region" description="Helical" evidence="1">
    <location>
        <begin position="525"/>
        <end position="547"/>
    </location>
</feature>
<feature type="transmembrane region" description="Helical" evidence="1">
    <location>
        <begin position="425"/>
        <end position="448"/>
    </location>
</feature>
<dbReference type="GO" id="GO:0005886">
    <property type="term" value="C:plasma membrane"/>
    <property type="evidence" value="ECO:0007669"/>
    <property type="project" value="TreeGrafter"/>
</dbReference>
<protein>
    <submittedName>
        <fullName evidence="2">Efflux RND transporter permease subunit</fullName>
    </submittedName>
</protein>
<dbReference type="Gene3D" id="1.20.1640.10">
    <property type="entry name" value="Multidrug efflux transporter AcrB transmembrane domain"/>
    <property type="match status" value="2"/>
</dbReference>
<evidence type="ECO:0000313" key="2">
    <source>
        <dbReference type="EMBL" id="NYZ66299.1"/>
    </source>
</evidence>
<dbReference type="PANTHER" id="PTHR32063">
    <property type="match status" value="1"/>
</dbReference>
<feature type="transmembrane region" description="Helical" evidence="1">
    <location>
        <begin position="995"/>
        <end position="1021"/>
    </location>
</feature>
<feature type="transmembrane region" description="Helical" evidence="1">
    <location>
        <begin position="918"/>
        <end position="942"/>
    </location>
</feature>
<feature type="transmembrane region" description="Helical" evidence="1">
    <location>
        <begin position="963"/>
        <end position="983"/>
    </location>
</feature>
<evidence type="ECO:0000313" key="3">
    <source>
        <dbReference type="Proteomes" id="UP000569732"/>
    </source>
</evidence>
<dbReference type="Proteomes" id="UP000569732">
    <property type="component" value="Unassembled WGS sequence"/>
</dbReference>
<comment type="caution">
    <text evidence="2">The sequence shown here is derived from an EMBL/GenBank/DDBJ whole genome shotgun (WGS) entry which is preliminary data.</text>
</comment>
<dbReference type="Pfam" id="PF00873">
    <property type="entry name" value="ACR_tran"/>
    <property type="match status" value="1"/>
</dbReference>
<dbReference type="EMBL" id="JACCKB010000012">
    <property type="protein sequence ID" value="NYZ66299.1"/>
    <property type="molecule type" value="Genomic_DNA"/>
</dbReference>
<gene>
    <name evidence="2" type="ORF">H0A36_09775</name>
</gene>
<dbReference type="SUPFAM" id="SSF82714">
    <property type="entry name" value="Multidrug efflux transporter AcrB TolC docking domain, DN and DC subdomains"/>
    <property type="match status" value="2"/>
</dbReference>
<feature type="transmembrane region" description="Helical" evidence="1">
    <location>
        <begin position="331"/>
        <end position="350"/>
    </location>
</feature>
<evidence type="ECO:0000256" key="1">
    <source>
        <dbReference type="SAM" id="Phobius"/>
    </source>
</evidence>
<dbReference type="SUPFAM" id="SSF82693">
    <property type="entry name" value="Multidrug efflux transporter AcrB pore domain, PN1, PN2, PC1 and PC2 subdomains"/>
    <property type="match status" value="2"/>
</dbReference>
<dbReference type="AlphaFoldDB" id="A0A853I104"/>
<keyword evidence="1" id="KW-0472">Membrane</keyword>
<dbReference type="InterPro" id="IPR027463">
    <property type="entry name" value="AcrB_DN_DC_subdom"/>
</dbReference>
<accession>A0A853I104</accession>
<dbReference type="InterPro" id="IPR001036">
    <property type="entry name" value="Acrflvin-R"/>
</dbReference>
<feature type="transmembrane region" description="Helical" evidence="1">
    <location>
        <begin position="893"/>
        <end position="912"/>
    </location>
</feature>
<dbReference type="Gene3D" id="3.30.70.1320">
    <property type="entry name" value="Multidrug efflux transporter AcrB pore domain like"/>
    <property type="match status" value="1"/>
</dbReference>
<feature type="transmembrane region" description="Helical" evidence="1">
    <location>
        <begin position="460"/>
        <end position="479"/>
    </location>
</feature>
<proteinExistence type="predicted"/>
<dbReference type="GO" id="GO:0042910">
    <property type="term" value="F:xenobiotic transmembrane transporter activity"/>
    <property type="evidence" value="ECO:0007669"/>
    <property type="project" value="TreeGrafter"/>
</dbReference>